<keyword evidence="2" id="KW-1185">Reference proteome</keyword>
<proteinExistence type="predicted"/>
<comment type="caution">
    <text evidence="1">The sequence shown here is derived from an EMBL/GenBank/DDBJ whole genome shotgun (WGS) entry which is preliminary data.</text>
</comment>
<evidence type="ECO:0000313" key="2">
    <source>
        <dbReference type="Proteomes" id="UP001055072"/>
    </source>
</evidence>
<protein>
    <submittedName>
        <fullName evidence="1">Uncharacterized protein</fullName>
    </submittedName>
</protein>
<accession>A0ACB8UB75</accession>
<organism evidence="1 2">
    <name type="scientific">Irpex rosettiformis</name>
    <dbReference type="NCBI Taxonomy" id="378272"/>
    <lineage>
        <taxon>Eukaryota</taxon>
        <taxon>Fungi</taxon>
        <taxon>Dikarya</taxon>
        <taxon>Basidiomycota</taxon>
        <taxon>Agaricomycotina</taxon>
        <taxon>Agaricomycetes</taxon>
        <taxon>Polyporales</taxon>
        <taxon>Irpicaceae</taxon>
        <taxon>Irpex</taxon>
    </lineage>
</organism>
<gene>
    <name evidence="1" type="ORF">BDY19DRAFT_930806</name>
</gene>
<dbReference type="EMBL" id="MU274905">
    <property type="protein sequence ID" value="KAI0091506.1"/>
    <property type="molecule type" value="Genomic_DNA"/>
</dbReference>
<name>A0ACB8UB75_9APHY</name>
<dbReference type="Proteomes" id="UP001055072">
    <property type="component" value="Unassembled WGS sequence"/>
</dbReference>
<sequence length="498" mass="55455">MHPALLIAEVFEVILEHCSDWRRGEYQRTLGQLARSCKAWKDPSLDRLWGRLESADPLWRLYENLGHVNTSVSDVHSYTARIKHLTVFKGPSSPIENIFLPNLRSICLLRDACCAPVSFTTTQTLRELQVDLGPIIRTQAAESRGRCLVATLTRLESTGSRLEKLRIRGWIPPILSSALSSLRSLHSLTLSTGNSLTAGTLASFASFPNLQHLSVHASSIDAEDFTAALPPNASFASMHTLQIRASRSLICAILAIIPRDTLHYIHIEAEEFDQDPLAWKPTFDLLTSRAADTLMDLTIDQTLNPDEMESLEFLSLRSPRFTLETLRPLYALTALQRFTLDVMILPDLTDKDIAQMASWWPHLQVLDLGTLSGGTAHNGRLVAPKITLASLRSLAKRCRNLRTLVLPLDLTVNSYALEKKEEKIPAQTALHTLLLGGLPPADTDMSPFIRQILAIFPRLEEIECTSVDKSLYMDLSTSTGKDSMDIHAVMMDEFANGQ</sequence>
<evidence type="ECO:0000313" key="1">
    <source>
        <dbReference type="EMBL" id="KAI0091506.1"/>
    </source>
</evidence>
<reference evidence="1" key="1">
    <citation type="journal article" date="2021" name="Environ. Microbiol.">
        <title>Gene family expansions and transcriptome signatures uncover fungal adaptations to wood decay.</title>
        <authorList>
            <person name="Hage H."/>
            <person name="Miyauchi S."/>
            <person name="Viragh M."/>
            <person name="Drula E."/>
            <person name="Min B."/>
            <person name="Chaduli D."/>
            <person name="Navarro D."/>
            <person name="Favel A."/>
            <person name="Norest M."/>
            <person name="Lesage-Meessen L."/>
            <person name="Balint B."/>
            <person name="Merenyi Z."/>
            <person name="de Eugenio L."/>
            <person name="Morin E."/>
            <person name="Martinez A.T."/>
            <person name="Baldrian P."/>
            <person name="Stursova M."/>
            <person name="Martinez M.J."/>
            <person name="Novotny C."/>
            <person name="Magnuson J.K."/>
            <person name="Spatafora J.W."/>
            <person name="Maurice S."/>
            <person name="Pangilinan J."/>
            <person name="Andreopoulos W."/>
            <person name="LaButti K."/>
            <person name="Hundley H."/>
            <person name="Na H."/>
            <person name="Kuo A."/>
            <person name="Barry K."/>
            <person name="Lipzen A."/>
            <person name="Henrissat B."/>
            <person name="Riley R."/>
            <person name="Ahrendt S."/>
            <person name="Nagy L.G."/>
            <person name="Grigoriev I.V."/>
            <person name="Martin F."/>
            <person name="Rosso M.N."/>
        </authorList>
    </citation>
    <scope>NUCLEOTIDE SEQUENCE</scope>
    <source>
        <strain evidence="1">CBS 384.51</strain>
    </source>
</reference>